<dbReference type="EMBL" id="JBITYG010000003">
    <property type="protein sequence ID" value="MFI9101285.1"/>
    <property type="molecule type" value="Genomic_DNA"/>
</dbReference>
<evidence type="ECO:0000259" key="2">
    <source>
        <dbReference type="Pfam" id="PF13449"/>
    </source>
</evidence>
<keyword evidence="1" id="KW-0732">Signal</keyword>
<accession>A0ABW8C4E1</accession>
<organism evidence="3 4">
    <name type="scientific">Streptomyces fildesensis</name>
    <dbReference type="NCBI Taxonomy" id="375757"/>
    <lineage>
        <taxon>Bacteria</taxon>
        <taxon>Bacillati</taxon>
        <taxon>Actinomycetota</taxon>
        <taxon>Actinomycetes</taxon>
        <taxon>Kitasatosporales</taxon>
        <taxon>Streptomycetaceae</taxon>
        <taxon>Streptomyces</taxon>
    </lineage>
</organism>
<gene>
    <name evidence="3" type="ORF">ACIGXA_12240</name>
</gene>
<proteinExistence type="predicted"/>
<comment type="caution">
    <text evidence="3">The sequence shown here is derived from an EMBL/GenBank/DDBJ whole genome shotgun (WGS) entry which is preliminary data.</text>
</comment>
<dbReference type="Pfam" id="PF13449">
    <property type="entry name" value="Phytase-like"/>
    <property type="match status" value="1"/>
</dbReference>
<feature type="chain" id="PRO_5047542996" evidence="1">
    <location>
        <begin position="29"/>
        <end position="446"/>
    </location>
</feature>
<protein>
    <submittedName>
        <fullName evidence="3">Esterase-like activity of phytase family protein</fullName>
    </submittedName>
</protein>
<name>A0ABW8C4E1_9ACTN</name>
<evidence type="ECO:0000313" key="3">
    <source>
        <dbReference type="EMBL" id="MFI9101285.1"/>
    </source>
</evidence>
<sequence length="446" mass="47286">MALRFLRRPVAVVIPVAALAALGLPGQAEGVPAAHRPAARVTGTATLPAIPLGTFSNRLLPGTVGDDRGVKLGGIGSDIFPAGRPGEYWTVTDRGPNGQIKIGKDKRRTFPVPGFDPAIVKVKVVGDTLKVLTAIPVTTSHGAPVTGLSNQASRDEAPFTYDASTPLAYNPNGLDTEGIVRADDGTFWLVDEYGPSLVHVSAKGRVLTRYVPKGLGLTGADYPVVESLPAILLQRKVNRGFEGLTLLPGGDLVMAVQSPLSNPDKTAGESSLTTRLLRFSPRHRAVTAEYVYRFDPVNVVDPSETDPSELKISSVVAVGRDRLLVEERTDKAARLQLVTLRGRDDVLGRSWDDPATAPSLEQLADPAAAGVPVLAKKLVVDLNTVPGVPQKIEGVAVVDRSTLVLVNDNDFGMTDGPGAFDAAGRLVDSGVRTTLVRVRLDRPLPW</sequence>
<dbReference type="PANTHER" id="PTHR37957">
    <property type="entry name" value="BLR7070 PROTEIN"/>
    <property type="match status" value="1"/>
</dbReference>
<keyword evidence="4" id="KW-1185">Reference proteome</keyword>
<evidence type="ECO:0000313" key="4">
    <source>
        <dbReference type="Proteomes" id="UP001614394"/>
    </source>
</evidence>
<dbReference type="PANTHER" id="PTHR37957:SF1">
    <property type="entry name" value="PHYTASE-LIKE DOMAIN-CONTAINING PROTEIN"/>
    <property type="match status" value="1"/>
</dbReference>
<reference evidence="3 4" key="1">
    <citation type="submission" date="2024-10" db="EMBL/GenBank/DDBJ databases">
        <title>The Natural Products Discovery Center: Release of the First 8490 Sequenced Strains for Exploring Actinobacteria Biosynthetic Diversity.</title>
        <authorList>
            <person name="Kalkreuter E."/>
            <person name="Kautsar S.A."/>
            <person name="Yang D."/>
            <person name="Bader C.D."/>
            <person name="Teijaro C.N."/>
            <person name="Fluegel L."/>
            <person name="Davis C.M."/>
            <person name="Simpson J.R."/>
            <person name="Lauterbach L."/>
            <person name="Steele A.D."/>
            <person name="Gui C."/>
            <person name="Meng S."/>
            <person name="Li G."/>
            <person name="Viehrig K."/>
            <person name="Ye F."/>
            <person name="Su P."/>
            <person name="Kiefer A.F."/>
            <person name="Nichols A."/>
            <person name="Cepeda A.J."/>
            <person name="Yan W."/>
            <person name="Fan B."/>
            <person name="Jiang Y."/>
            <person name="Adhikari A."/>
            <person name="Zheng C.-J."/>
            <person name="Schuster L."/>
            <person name="Cowan T.M."/>
            <person name="Smanski M.J."/>
            <person name="Chevrette M.G."/>
            <person name="De Carvalho L.P.S."/>
            <person name="Shen B."/>
        </authorList>
    </citation>
    <scope>NUCLEOTIDE SEQUENCE [LARGE SCALE GENOMIC DNA]</scope>
    <source>
        <strain evidence="3 4">NPDC053399</strain>
    </source>
</reference>
<feature type="domain" description="Phytase-like" evidence="2">
    <location>
        <begin position="72"/>
        <end position="411"/>
    </location>
</feature>
<dbReference type="InterPro" id="IPR027372">
    <property type="entry name" value="Phytase-like_dom"/>
</dbReference>
<feature type="signal peptide" evidence="1">
    <location>
        <begin position="1"/>
        <end position="28"/>
    </location>
</feature>
<dbReference type="Proteomes" id="UP001614394">
    <property type="component" value="Unassembled WGS sequence"/>
</dbReference>
<dbReference type="RefSeq" id="WP_399647591.1">
    <property type="nucleotide sequence ID" value="NZ_JBITYG010000003.1"/>
</dbReference>
<evidence type="ECO:0000256" key="1">
    <source>
        <dbReference type="SAM" id="SignalP"/>
    </source>
</evidence>